<evidence type="ECO:0000313" key="2">
    <source>
        <dbReference type="Proteomes" id="UP001596380"/>
    </source>
</evidence>
<sequence>MTTREVSAAIDIDAAPERVWEVLTDFAGYPGWNPFIVRATGAPVPGTSVRLRIRSSAGWSATNKAKVLAAVPGIVLRWSARLIPIPGLAAGRHEFALTPTENGTRVVQSEVFSGALVPVMAKMLLKTEHDFYMLNEALRKQCENN</sequence>
<dbReference type="PANTHER" id="PTHR36166:SF1">
    <property type="entry name" value="SRPBCC DOMAIN-CONTAINING PROTEIN"/>
    <property type="match status" value="1"/>
</dbReference>
<name>A0ABW2CNB5_9ACTN</name>
<comment type="caution">
    <text evidence="1">The sequence shown here is derived from an EMBL/GenBank/DDBJ whole genome shotgun (WGS) entry which is preliminary data.</text>
</comment>
<dbReference type="Gene3D" id="3.30.530.20">
    <property type="match status" value="1"/>
</dbReference>
<dbReference type="InterPro" id="IPR023393">
    <property type="entry name" value="START-like_dom_sf"/>
</dbReference>
<dbReference type="PANTHER" id="PTHR36166">
    <property type="entry name" value="CHROMOSOME 9, WHOLE GENOME SHOTGUN SEQUENCE"/>
    <property type="match status" value="1"/>
</dbReference>
<dbReference type="InterPro" id="IPR019587">
    <property type="entry name" value="Polyketide_cyclase/dehydratase"/>
</dbReference>
<keyword evidence="2" id="KW-1185">Reference proteome</keyword>
<dbReference type="SUPFAM" id="SSF55961">
    <property type="entry name" value="Bet v1-like"/>
    <property type="match status" value="1"/>
</dbReference>
<accession>A0ABW2CNB5</accession>
<gene>
    <name evidence="1" type="ORF">ACFQKB_26205</name>
</gene>
<protein>
    <submittedName>
        <fullName evidence="1">SRPBCC family protein</fullName>
    </submittedName>
</protein>
<proteinExistence type="predicted"/>
<dbReference type="RefSeq" id="WP_160822496.1">
    <property type="nucleotide sequence ID" value="NZ_JBHSXE010000001.1"/>
</dbReference>
<dbReference type="CDD" id="cd07822">
    <property type="entry name" value="SRPBCC_4"/>
    <property type="match status" value="1"/>
</dbReference>
<dbReference type="Pfam" id="PF10604">
    <property type="entry name" value="Polyketide_cyc2"/>
    <property type="match status" value="1"/>
</dbReference>
<reference evidence="2" key="1">
    <citation type="journal article" date="2019" name="Int. J. Syst. Evol. Microbiol.">
        <title>The Global Catalogue of Microorganisms (GCM) 10K type strain sequencing project: providing services to taxonomists for standard genome sequencing and annotation.</title>
        <authorList>
            <consortium name="The Broad Institute Genomics Platform"/>
            <consortium name="The Broad Institute Genome Sequencing Center for Infectious Disease"/>
            <person name="Wu L."/>
            <person name="Ma J."/>
        </authorList>
    </citation>
    <scope>NUCLEOTIDE SEQUENCE [LARGE SCALE GENOMIC DNA]</scope>
    <source>
        <strain evidence="2">JCM 3369</strain>
    </source>
</reference>
<dbReference type="EMBL" id="JBHSXS010000018">
    <property type="protein sequence ID" value="MFC6883276.1"/>
    <property type="molecule type" value="Genomic_DNA"/>
</dbReference>
<dbReference type="Proteomes" id="UP001596380">
    <property type="component" value="Unassembled WGS sequence"/>
</dbReference>
<evidence type="ECO:0000313" key="1">
    <source>
        <dbReference type="EMBL" id="MFC6883276.1"/>
    </source>
</evidence>
<organism evidence="1 2">
    <name type="scientific">Actinomadura yumaensis</name>
    <dbReference type="NCBI Taxonomy" id="111807"/>
    <lineage>
        <taxon>Bacteria</taxon>
        <taxon>Bacillati</taxon>
        <taxon>Actinomycetota</taxon>
        <taxon>Actinomycetes</taxon>
        <taxon>Streptosporangiales</taxon>
        <taxon>Thermomonosporaceae</taxon>
        <taxon>Actinomadura</taxon>
    </lineage>
</organism>